<reference evidence="2" key="1">
    <citation type="journal article" date="2021" name="PeerJ">
        <title>Extensive microbial diversity within the chicken gut microbiome revealed by metagenomics and culture.</title>
        <authorList>
            <person name="Gilroy R."/>
            <person name="Ravi A."/>
            <person name="Getino M."/>
            <person name="Pursley I."/>
            <person name="Horton D.L."/>
            <person name="Alikhan N.F."/>
            <person name="Baker D."/>
            <person name="Gharbi K."/>
            <person name="Hall N."/>
            <person name="Watson M."/>
            <person name="Adriaenssens E.M."/>
            <person name="Foster-Nyarko E."/>
            <person name="Jarju S."/>
            <person name="Secka A."/>
            <person name="Antonio M."/>
            <person name="Oren A."/>
            <person name="Chaudhuri R.R."/>
            <person name="La Ragione R."/>
            <person name="Hildebrand F."/>
            <person name="Pallen M.J."/>
        </authorList>
    </citation>
    <scope>NUCLEOTIDE SEQUENCE</scope>
    <source>
        <strain evidence="2">2239</strain>
    </source>
</reference>
<sequence>MSATVTFCKKSRRKRYVARGRPLGGRGPRENLQSKISRGSEEQQNERAMIFYKKIVASDMSLMAAPWAAGAPAKICEAKFRGEKEEQGSGRMTLF</sequence>
<comment type="caution">
    <text evidence="2">The sequence shown here is derived from an EMBL/GenBank/DDBJ whole genome shotgun (WGS) entry which is preliminary data.</text>
</comment>
<protein>
    <submittedName>
        <fullName evidence="2">Uncharacterized protein</fullName>
    </submittedName>
</protein>
<proteinExistence type="predicted"/>
<reference evidence="2" key="2">
    <citation type="submission" date="2021-04" db="EMBL/GenBank/DDBJ databases">
        <authorList>
            <person name="Gilroy R."/>
        </authorList>
    </citation>
    <scope>NUCLEOTIDE SEQUENCE</scope>
    <source>
        <strain evidence="2">2239</strain>
    </source>
</reference>
<dbReference type="AlphaFoldDB" id="A0A9D2AEB8"/>
<feature type="region of interest" description="Disordered" evidence="1">
    <location>
        <begin position="19"/>
        <end position="43"/>
    </location>
</feature>
<gene>
    <name evidence="2" type="ORF">H9865_10115</name>
</gene>
<evidence type="ECO:0000313" key="2">
    <source>
        <dbReference type="EMBL" id="HIX06431.1"/>
    </source>
</evidence>
<accession>A0A9D2AEB8</accession>
<dbReference type="Proteomes" id="UP000824193">
    <property type="component" value="Unassembled WGS sequence"/>
</dbReference>
<evidence type="ECO:0000313" key="3">
    <source>
        <dbReference type="Proteomes" id="UP000824193"/>
    </source>
</evidence>
<evidence type="ECO:0000256" key="1">
    <source>
        <dbReference type="SAM" id="MobiDB-lite"/>
    </source>
</evidence>
<dbReference type="EMBL" id="DXFW01000035">
    <property type="protein sequence ID" value="HIX06431.1"/>
    <property type="molecule type" value="Genomic_DNA"/>
</dbReference>
<organism evidence="2 3">
    <name type="scientific">Candidatus Allofournierella pullicola</name>
    <dbReference type="NCBI Taxonomy" id="2838596"/>
    <lineage>
        <taxon>Bacteria</taxon>
        <taxon>Bacillati</taxon>
        <taxon>Bacillota</taxon>
        <taxon>Clostridia</taxon>
        <taxon>Eubacteriales</taxon>
        <taxon>Oscillospiraceae</taxon>
        <taxon>Allofournierella</taxon>
    </lineage>
</organism>
<name>A0A9D2AEB8_9FIRM</name>